<sequence>MIVAGAVLAITSALPRPTMAQAPASPNAFREVTETFKDWKLYCQVWSAPKRLECELGSRPGSDRRSRLVWLRSSERWLEGLRFRLDDAGTDLGRKVRVWVDDSVFRPEFPCQPFTFESNTCAVSDPATNQKLVEKLLSGKEVSAVGVSPAGTKSEVRFSLNGFKAAVERMEQIRREAGGTWM</sequence>
<dbReference type="Pfam" id="PF06776">
    <property type="entry name" value="IalB"/>
    <property type="match status" value="1"/>
</dbReference>
<dbReference type="Proteomes" id="UP000781958">
    <property type="component" value="Unassembled WGS sequence"/>
</dbReference>
<dbReference type="EMBL" id="JAGINP010000005">
    <property type="protein sequence ID" value="MBP2291990.1"/>
    <property type="molecule type" value="Genomic_DNA"/>
</dbReference>
<proteinExistence type="predicted"/>
<dbReference type="RefSeq" id="WP_246500518.1">
    <property type="nucleotide sequence ID" value="NZ_JAGINP010000005.1"/>
</dbReference>
<dbReference type="InterPro" id="IPR038696">
    <property type="entry name" value="IalB_sf"/>
</dbReference>
<name>A0ABS4SHD4_9PROT</name>
<organism evidence="1 2">
    <name type="scientific">Azospirillum rugosum</name>
    <dbReference type="NCBI Taxonomy" id="416170"/>
    <lineage>
        <taxon>Bacteria</taxon>
        <taxon>Pseudomonadati</taxon>
        <taxon>Pseudomonadota</taxon>
        <taxon>Alphaproteobacteria</taxon>
        <taxon>Rhodospirillales</taxon>
        <taxon>Azospirillaceae</taxon>
        <taxon>Azospirillum</taxon>
    </lineage>
</organism>
<gene>
    <name evidence="1" type="ORF">J2851_001751</name>
</gene>
<dbReference type="Gene3D" id="2.60.40.1880">
    <property type="entry name" value="Invasion associated locus B (IalB) protein"/>
    <property type="match status" value="1"/>
</dbReference>
<reference evidence="1 2" key="1">
    <citation type="submission" date="2021-03" db="EMBL/GenBank/DDBJ databases">
        <title>Genomic Encyclopedia of Type Strains, Phase III (KMG-III): the genomes of soil and plant-associated and newly described type strains.</title>
        <authorList>
            <person name="Whitman W."/>
        </authorList>
    </citation>
    <scope>NUCLEOTIDE SEQUENCE [LARGE SCALE GENOMIC DNA]</scope>
    <source>
        <strain evidence="1 2">IMMIB AFH-6</strain>
    </source>
</reference>
<dbReference type="InterPro" id="IPR010642">
    <property type="entry name" value="Invasion_prot_B"/>
</dbReference>
<comment type="caution">
    <text evidence="1">The sequence shown here is derived from an EMBL/GenBank/DDBJ whole genome shotgun (WGS) entry which is preliminary data.</text>
</comment>
<keyword evidence="2" id="KW-1185">Reference proteome</keyword>
<evidence type="ECO:0000313" key="2">
    <source>
        <dbReference type="Proteomes" id="UP000781958"/>
    </source>
</evidence>
<accession>A0ABS4SHD4</accession>
<evidence type="ECO:0000313" key="1">
    <source>
        <dbReference type="EMBL" id="MBP2291990.1"/>
    </source>
</evidence>
<protein>
    <submittedName>
        <fullName evidence="1">Invasion protein IalB</fullName>
    </submittedName>
</protein>